<keyword evidence="2" id="KW-0963">Cytoplasm</keyword>
<reference evidence="4" key="1">
    <citation type="journal article" date="2019" name="Int. J. Syst. Evol. Microbiol.">
        <title>The Global Catalogue of Microorganisms (GCM) 10K type strain sequencing project: providing services to taxonomists for standard genome sequencing and annotation.</title>
        <authorList>
            <consortium name="The Broad Institute Genomics Platform"/>
            <consortium name="The Broad Institute Genome Sequencing Center for Infectious Disease"/>
            <person name="Wu L."/>
            <person name="Ma J."/>
        </authorList>
    </citation>
    <scope>NUCLEOTIDE SEQUENCE [LARGE SCALE GENOMIC DNA]</scope>
    <source>
        <strain evidence="4">CCUG 50353</strain>
    </source>
</reference>
<evidence type="ECO:0000313" key="3">
    <source>
        <dbReference type="EMBL" id="MFC4354462.1"/>
    </source>
</evidence>
<dbReference type="HAMAP" id="MF_00003">
    <property type="entry name" value="RbfA"/>
    <property type="match status" value="1"/>
</dbReference>
<dbReference type="Pfam" id="PF02033">
    <property type="entry name" value="RBFA"/>
    <property type="match status" value="1"/>
</dbReference>
<comment type="function">
    <text evidence="2">One of several proteins that assist in the late maturation steps of the functional core of the 30S ribosomal subunit. Associates with free 30S ribosomal subunits (but not with 30S subunits that are part of 70S ribosomes or polysomes). Required for efficient processing of 16S rRNA. May interact with the 5'-terminal helix region of 16S rRNA.</text>
</comment>
<organism evidence="3 4">
    <name type="scientific">Chryseomicrobium palamuruense</name>
    <dbReference type="NCBI Taxonomy" id="682973"/>
    <lineage>
        <taxon>Bacteria</taxon>
        <taxon>Bacillati</taxon>
        <taxon>Bacillota</taxon>
        <taxon>Bacilli</taxon>
        <taxon>Bacillales</taxon>
        <taxon>Caryophanaceae</taxon>
        <taxon>Chryseomicrobium</taxon>
    </lineage>
</organism>
<gene>
    <name evidence="2 3" type="primary">rbfA</name>
    <name evidence="3" type="ORF">ACFO0S_05140</name>
</gene>
<dbReference type="Proteomes" id="UP001595733">
    <property type="component" value="Unassembled WGS sequence"/>
</dbReference>
<dbReference type="NCBIfam" id="TIGR00082">
    <property type="entry name" value="rbfA"/>
    <property type="match status" value="1"/>
</dbReference>
<evidence type="ECO:0000256" key="1">
    <source>
        <dbReference type="ARBA" id="ARBA00022517"/>
    </source>
</evidence>
<dbReference type="PANTHER" id="PTHR33515">
    <property type="entry name" value="RIBOSOME-BINDING FACTOR A, CHLOROPLASTIC-RELATED"/>
    <property type="match status" value="1"/>
</dbReference>
<dbReference type="InterPro" id="IPR020053">
    <property type="entry name" value="Ribosome-bd_factorA_CS"/>
</dbReference>
<keyword evidence="4" id="KW-1185">Reference proteome</keyword>
<evidence type="ECO:0000256" key="2">
    <source>
        <dbReference type="HAMAP-Rule" id="MF_00003"/>
    </source>
</evidence>
<sequence length="114" mass="13009">MAMRANRVAEQMKKEIADILKRKVKDPRVEFVTVTDVEVTGDLQQATVYVTVLEQQVKQEEALKGLDKAKGIIRSEVGTRIRLRKTPELSFQIDESIAYGNHIDDLLRQLKSNN</sequence>
<dbReference type="EMBL" id="JBHSEF010000011">
    <property type="protein sequence ID" value="MFC4354462.1"/>
    <property type="molecule type" value="Genomic_DNA"/>
</dbReference>
<name>A0ABV8UUG5_9BACL</name>
<dbReference type="InterPro" id="IPR015946">
    <property type="entry name" value="KH_dom-like_a/b"/>
</dbReference>
<comment type="subunit">
    <text evidence="2">Monomer. Binds 30S ribosomal subunits, but not 50S ribosomal subunits or 70S ribosomes.</text>
</comment>
<dbReference type="RefSeq" id="WP_378140741.1">
    <property type="nucleotide sequence ID" value="NZ_JBHSEF010000011.1"/>
</dbReference>
<comment type="subcellular location">
    <subcellularLocation>
        <location evidence="2">Cytoplasm</location>
    </subcellularLocation>
</comment>
<accession>A0ABV8UUG5</accession>
<proteinExistence type="inferred from homology"/>
<dbReference type="InterPro" id="IPR000238">
    <property type="entry name" value="RbfA"/>
</dbReference>
<evidence type="ECO:0000313" key="4">
    <source>
        <dbReference type="Proteomes" id="UP001595733"/>
    </source>
</evidence>
<dbReference type="InterPro" id="IPR023799">
    <property type="entry name" value="RbfA_dom_sf"/>
</dbReference>
<dbReference type="PROSITE" id="PS01319">
    <property type="entry name" value="RBFA"/>
    <property type="match status" value="1"/>
</dbReference>
<dbReference type="PANTHER" id="PTHR33515:SF1">
    <property type="entry name" value="RIBOSOME-BINDING FACTOR A, CHLOROPLASTIC-RELATED"/>
    <property type="match status" value="1"/>
</dbReference>
<comment type="caution">
    <text evidence="3">The sequence shown here is derived from an EMBL/GenBank/DDBJ whole genome shotgun (WGS) entry which is preliminary data.</text>
</comment>
<protein>
    <recommendedName>
        <fullName evidence="2">Ribosome-binding factor A</fullName>
    </recommendedName>
</protein>
<comment type="similarity">
    <text evidence="2">Belongs to the RbfA family.</text>
</comment>
<keyword evidence="1 2" id="KW-0690">Ribosome biogenesis</keyword>
<dbReference type="SUPFAM" id="SSF89919">
    <property type="entry name" value="Ribosome-binding factor A, RbfA"/>
    <property type="match status" value="1"/>
</dbReference>
<dbReference type="Gene3D" id="3.30.300.20">
    <property type="match status" value="1"/>
</dbReference>